<protein>
    <submittedName>
        <fullName evidence="1">Uncharacterized protein</fullName>
    </submittedName>
</protein>
<sequence length="108" mass="12498">MKYFFLSEGWAVARVWASDGLWQITAWRRQPDIQRMNICLVEQNELLWLYRVEEAVLTVEVKPTTPVIGSQTIGQVVLKRLMSAEQVIERLGTAETKCQLQNIHLVVQ</sequence>
<dbReference type="RefSeq" id="WP_100899400.1">
    <property type="nucleotide sequence ID" value="NZ_CAWNNC010000001.1"/>
</dbReference>
<name>A0A2K8SR58_9NOSO</name>
<dbReference type="Proteomes" id="UP000232003">
    <property type="component" value="Chromosome"/>
</dbReference>
<keyword evidence="2" id="KW-1185">Reference proteome</keyword>
<organism evidence="1 2">
    <name type="scientific">Nostoc flagelliforme CCNUN1</name>
    <dbReference type="NCBI Taxonomy" id="2038116"/>
    <lineage>
        <taxon>Bacteria</taxon>
        <taxon>Bacillati</taxon>
        <taxon>Cyanobacteriota</taxon>
        <taxon>Cyanophyceae</taxon>
        <taxon>Nostocales</taxon>
        <taxon>Nostocaceae</taxon>
        <taxon>Nostoc</taxon>
    </lineage>
</organism>
<evidence type="ECO:0000313" key="2">
    <source>
        <dbReference type="Proteomes" id="UP000232003"/>
    </source>
</evidence>
<accession>A0A2K8SR58</accession>
<dbReference type="EMBL" id="CP024785">
    <property type="protein sequence ID" value="AUB37907.1"/>
    <property type="molecule type" value="Genomic_DNA"/>
</dbReference>
<gene>
    <name evidence="1" type="ORF">COO91_03858</name>
</gene>
<evidence type="ECO:0000313" key="1">
    <source>
        <dbReference type="EMBL" id="AUB37907.1"/>
    </source>
</evidence>
<dbReference type="OrthoDB" id="424745at2"/>
<reference evidence="1 2" key="1">
    <citation type="submission" date="2017-11" db="EMBL/GenBank/DDBJ databases">
        <title>Complete genome of a free-living desiccation-tolerant cyanobacterium and its photosynthetic adaptation to extreme terrestrial habitat.</title>
        <authorList>
            <person name="Shang J."/>
        </authorList>
    </citation>
    <scope>NUCLEOTIDE SEQUENCE [LARGE SCALE GENOMIC DNA]</scope>
    <source>
        <strain evidence="1 2">CCNUN1</strain>
    </source>
</reference>
<proteinExistence type="predicted"/>
<dbReference type="AlphaFoldDB" id="A0A2K8SR58"/>
<dbReference type="KEGG" id="nfl:COO91_03858"/>